<reference evidence="1" key="1">
    <citation type="journal article" date="2020" name="Stud. Mycol.">
        <title>101 Dothideomycetes genomes: a test case for predicting lifestyles and emergence of pathogens.</title>
        <authorList>
            <person name="Haridas S."/>
            <person name="Albert R."/>
            <person name="Binder M."/>
            <person name="Bloem J."/>
            <person name="Labutti K."/>
            <person name="Salamov A."/>
            <person name="Andreopoulos B."/>
            <person name="Baker S."/>
            <person name="Barry K."/>
            <person name="Bills G."/>
            <person name="Bluhm B."/>
            <person name="Cannon C."/>
            <person name="Castanera R."/>
            <person name="Culley D."/>
            <person name="Daum C."/>
            <person name="Ezra D."/>
            <person name="Gonzalez J."/>
            <person name="Henrissat B."/>
            <person name="Kuo A."/>
            <person name="Liang C."/>
            <person name="Lipzen A."/>
            <person name="Lutzoni F."/>
            <person name="Magnuson J."/>
            <person name="Mondo S."/>
            <person name="Nolan M."/>
            <person name="Ohm R."/>
            <person name="Pangilinan J."/>
            <person name="Park H.-J."/>
            <person name="Ramirez L."/>
            <person name="Alfaro M."/>
            <person name="Sun H."/>
            <person name="Tritt A."/>
            <person name="Yoshinaga Y."/>
            <person name="Zwiers L.-H."/>
            <person name="Turgeon B."/>
            <person name="Goodwin S."/>
            <person name="Spatafora J."/>
            <person name="Crous P."/>
            <person name="Grigoriev I."/>
        </authorList>
    </citation>
    <scope>NUCLEOTIDE SEQUENCE</scope>
    <source>
        <strain evidence="1">ATCC 200398</strain>
    </source>
</reference>
<comment type="caution">
    <text evidence="1">The sequence shown here is derived from an EMBL/GenBank/DDBJ whole genome shotgun (WGS) entry which is preliminary data.</text>
</comment>
<accession>A0ACB6RIX8</accession>
<name>A0ACB6RIX8_9PLEO</name>
<proteinExistence type="predicted"/>
<gene>
    <name evidence="1" type="ORF">BDR25DRAFT_299918</name>
</gene>
<dbReference type="EMBL" id="MU003492">
    <property type="protein sequence ID" value="KAF2478282.1"/>
    <property type="molecule type" value="Genomic_DNA"/>
</dbReference>
<dbReference type="Proteomes" id="UP000799755">
    <property type="component" value="Unassembled WGS sequence"/>
</dbReference>
<keyword evidence="2" id="KW-1185">Reference proteome</keyword>
<evidence type="ECO:0000313" key="1">
    <source>
        <dbReference type="EMBL" id="KAF2478282.1"/>
    </source>
</evidence>
<protein>
    <submittedName>
        <fullName evidence="1">Uncharacterized protein</fullName>
    </submittedName>
</protein>
<evidence type="ECO:0000313" key="2">
    <source>
        <dbReference type="Proteomes" id="UP000799755"/>
    </source>
</evidence>
<organism evidence="1 2">
    <name type="scientific">Lindgomyces ingoldianus</name>
    <dbReference type="NCBI Taxonomy" id="673940"/>
    <lineage>
        <taxon>Eukaryota</taxon>
        <taxon>Fungi</taxon>
        <taxon>Dikarya</taxon>
        <taxon>Ascomycota</taxon>
        <taxon>Pezizomycotina</taxon>
        <taxon>Dothideomycetes</taxon>
        <taxon>Pleosporomycetidae</taxon>
        <taxon>Pleosporales</taxon>
        <taxon>Lindgomycetaceae</taxon>
        <taxon>Lindgomyces</taxon>
    </lineage>
</organism>
<sequence length="79" mass="8648">MNKTFSQSHDLLTLPTLASDFSRHLSHSCALIPPHSPPVQPKLSEKSYDITMSLRPPLKSHIGTGKPNLPYPRAASAQC</sequence>